<protein>
    <submittedName>
        <fullName evidence="2">Uncharacterized protein</fullName>
    </submittedName>
</protein>
<evidence type="ECO:0000313" key="1">
    <source>
        <dbReference type="EMBL" id="CAF0909978.1"/>
    </source>
</evidence>
<dbReference type="AlphaFoldDB" id="A0A814RZD0"/>
<gene>
    <name evidence="1" type="ORF">OXX778_LOCUS11850</name>
    <name evidence="2" type="ORF">OXX778_LOCUS22860</name>
</gene>
<dbReference type="GO" id="GO:0006360">
    <property type="term" value="P:transcription by RNA polymerase I"/>
    <property type="evidence" value="ECO:0007669"/>
    <property type="project" value="InterPro"/>
</dbReference>
<accession>A0A814RZD0</accession>
<dbReference type="EMBL" id="CAJNOC010010452">
    <property type="protein sequence ID" value="CAF1140024.1"/>
    <property type="molecule type" value="Genomic_DNA"/>
</dbReference>
<proteinExistence type="predicted"/>
<dbReference type="Proteomes" id="UP000663879">
    <property type="component" value="Unassembled WGS sequence"/>
</dbReference>
<dbReference type="EMBL" id="CAJNOC010002060">
    <property type="protein sequence ID" value="CAF0909978.1"/>
    <property type="molecule type" value="Genomic_DNA"/>
</dbReference>
<dbReference type="PANTHER" id="PTHR32122:SF1">
    <property type="entry name" value="TATA BOX-BINDING PROTEIN-ASSOCIATED FACTOR RNA POLYMERASE I SUBUNIT A"/>
    <property type="match status" value="1"/>
</dbReference>
<dbReference type="GO" id="GO:0000120">
    <property type="term" value="C:RNA polymerase I transcription regulator complex"/>
    <property type="evidence" value="ECO:0007669"/>
    <property type="project" value="InterPro"/>
</dbReference>
<dbReference type="InterPro" id="IPR039495">
    <property type="entry name" value="TAF1A"/>
</dbReference>
<sequence length="113" mass="13698">MSIDCLFEMLDFYQWKYNKDCWSCLNKLILKSEKIDSIKECINENWLLRKNYWIPYHFTSFTCIYEEINQNRFSIGLMLMGPSHNFVKTASKICSFDLVNYAKELEVYNWLFS</sequence>
<organism evidence="2 3">
    <name type="scientific">Brachionus calyciflorus</name>
    <dbReference type="NCBI Taxonomy" id="104777"/>
    <lineage>
        <taxon>Eukaryota</taxon>
        <taxon>Metazoa</taxon>
        <taxon>Spiralia</taxon>
        <taxon>Gnathifera</taxon>
        <taxon>Rotifera</taxon>
        <taxon>Eurotatoria</taxon>
        <taxon>Monogononta</taxon>
        <taxon>Pseudotrocha</taxon>
        <taxon>Ploima</taxon>
        <taxon>Brachionidae</taxon>
        <taxon>Brachionus</taxon>
    </lineage>
</organism>
<keyword evidence="3" id="KW-1185">Reference proteome</keyword>
<dbReference type="InterPro" id="IPR052669">
    <property type="entry name" value="SL1/TIF-IB_Component"/>
</dbReference>
<comment type="caution">
    <text evidence="2">The sequence shown here is derived from an EMBL/GenBank/DDBJ whole genome shotgun (WGS) entry which is preliminary data.</text>
</comment>
<name>A0A814RZD0_9BILA</name>
<reference evidence="2" key="1">
    <citation type="submission" date="2021-02" db="EMBL/GenBank/DDBJ databases">
        <authorList>
            <person name="Nowell W R."/>
        </authorList>
    </citation>
    <scope>NUCLEOTIDE SEQUENCE</scope>
    <source>
        <strain evidence="2">Ploen Becks lab</strain>
    </source>
</reference>
<evidence type="ECO:0000313" key="2">
    <source>
        <dbReference type="EMBL" id="CAF1140024.1"/>
    </source>
</evidence>
<evidence type="ECO:0000313" key="3">
    <source>
        <dbReference type="Proteomes" id="UP000663879"/>
    </source>
</evidence>
<dbReference type="Pfam" id="PF14929">
    <property type="entry name" value="TAF1_subA"/>
    <property type="match status" value="1"/>
</dbReference>
<dbReference type="PANTHER" id="PTHR32122">
    <property type="entry name" value="TATA BOX-BINDING PROTEIN ASSOCIATED FACTOR RNA POLYMERASE I SUBUNIT A"/>
    <property type="match status" value="1"/>
</dbReference>